<dbReference type="InParanoid" id="A0A0U5JDL7"/>
<keyword evidence="2" id="KW-1185">Reference proteome</keyword>
<protein>
    <submittedName>
        <fullName evidence="1">Uncharacterized protein</fullName>
    </submittedName>
</protein>
<dbReference type="RefSeq" id="WP_059062220.1">
    <property type="nucleotide sequence ID" value="NZ_LN879502.1"/>
</dbReference>
<organism evidence="1 2">
    <name type="scientific">Candidatus Protochlamydia naegleriophila</name>
    <dbReference type="NCBI Taxonomy" id="389348"/>
    <lineage>
        <taxon>Bacteria</taxon>
        <taxon>Pseudomonadati</taxon>
        <taxon>Chlamydiota</taxon>
        <taxon>Chlamydiia</taxon>
        <taxon>Parachlamydiales</taxon>
        <taxon>Parachlamydiaceae</taxon>
        <taxon>Candidatus Protochlamydia</taxon>
    </lineage>
</organism>
<dbReference type="Proteomes" id="UP000069902">
    <property type="component" value="Chromosome cPNK"/>
</dbReference>
<reference evidence="2" key="1">
    <citation type="submission" date="2015-09" db="EMBL/GenBank/DDBJ databases">
        <authorList>
            <person name="Bertelli C."/>
        </authorList>
    </citation>
    <scope>NUCLEOTIDE SEQUENCE [LARGE SCALE GENOMIC DNA]</scope>
    <source>
        <strain evidence="2">KNic</strain>
    </source>
</reference>
<proteinExistence type="predicted"/>
<name>A0A0U5JDL7_9BACT</name>
<dbReference type="AlphaFoldDB" id="A0A0U5JDL7"/>
<dbReference type="KEGG" id="pnl:PNK_2380"/>
<dbReference type="PATRIC" id="fig|389348.3.peg.2671"/>
<accession>A0A0U5JDL7</accession>
<dbReference type="STRING" id="389348.PNK_2380"/>
<gene>
    <name evidence="1" type="ORF">PNK_2380</name>
</gene>
<sequence>MQMQISEDYIIAPFLVALGSLIGRKSGLELRNGSNWIDICKPIGNGDWTTLYNEDSRNECRFSFF</sequence>
<evidence type="ECO:0000313" key="1">
    <source>
        <dbReference type="EMBL" id="CUI17976.1"/>
    </source>
</evidence>
<evidence type="ECO:0000313" key="2">
    <source>
        <dbReference type="Proteomes" id="UP000069902"/>
    </source>
</evidence>
<dbReference type="EMBL" id="LN879502">
    <property type="protein sequence ID" value="CUI17976.1"/>
    <property type="molecule type" value="Genomic_DNA"/>
</dbReference>